<evidence type="ECO:0000313" key="2">
    <source>
        <dbReference type="Proteomes" id="UP001497512"/>
    </source>
</evidence>
<accession>A0ABP0TQS6</accession>
<protein>
    <submittedName>
        <fullName evidence="1">Uncharacterized protein</fullName>
    </submittedName>
</protein>
<organism evidence="1 2">
    <name type="scientific">Sphagnum troendelagicum</name>
    <dbReference type="NCBI Taxonomy" id="128251"/>
    <lineage>
        <taxon>Eukaryota</taxon>
        <taxon>Viridiplantae</taxon>
        <taxon>Streptophyta</taxon>
        <taxon>Embryophyta</taxon>
        <taxon>Bryophyta</taxon>
        <taxon>Sphagnophytina</taxon>
        <taxon>Sphagnopsida</taxon>
        <taxon>Sphagnales</taxon>
        <taxon>Sphagnaceae</taxon>
        <taxon>Sphagnum</taxon>
    </lineage>
</organism>
<evidence type="ECO:0000313" key="1">
    <source>
        <dbReference type="EMBL" id="CAK9202566.1"/>
    </source>
</evidence>
<keyword evidence="2" id="KW-1185">Reference proteome</keyword>
<dbReference type="EMBL" id="OZ019905">
    <property type="protein sequence ID" value="CAK9202566.1"/>
    <property type="molecule type" value="Genomic_DNA"/>
</dbReference>
<reference evidence="1" key="1">
    <citation type="submission" date="2024-02" db="EMBL/GenBank/DDBJ databases">
        <authorList>
            <consortium name="ELIXIR-Norway"/>
            <consortium name="Elixir Norway"/>
        </authorList>
    </citation>
    <scope>NUCLEOTIDE SEQUENCE</scope>
</reference>
<sequence>MLLPPSGSASSPQNLPCPPPHLKRVKFQLLAIRCIISICSVVQQHGCARAKECDRVTSITDGWRTLPYAQLNVYSQPDAGW</sequence>
<dbReference type="Proteomes" id="UP001497512">
    <property type="component" value="Chromosome 13"/>
</dbReference>
<name>A0ABP0TQS6_9BRYO</name>
<gene>
    <name evidence="1" type="ORF">CSSPTR1EN2_LOCUS6471</name>
</gene>
<proteinExistence type="predicted"/>